<accession>A0ACC2PCS4</accession>
<protein>
    <submittedName>
        <fullName evidence="1">Uncharacterized protein</fullName>
    </submittedName>
</protein>
<keyword evidence="2" id="KW-1185">Reference proteome</keyword>
<organism evidence="1 2">
    <name type="scientific">Eretmocerus hayati</name>
    <dbReference type="NCBI Taxonomy" id="131215"/>
    <lineage>
        <taxon>Eukaryota</taxon>
        <taxon>Metazoa</taxon>
        <taxon>Ecdysozoa</taxon>
        <taxon>Arthropoda</taxon>
        <taxon>Hexapoda</taxon>
        <taxon>Insecta</taxon>
        <taxon>Pterygota</taxon>
        <taxon>Neoptera</taxon>
        <taxon>Endopterygota</taxon>
        <taxon>Hymenoptera</taxon>
        <taxon>Apocrita</taxon>
        <taxon>Proctotrupomorpha</taxon>
        <taxon>Chalcidoidea</taxon>
        <taxon>Aphelinidae</taxon>
        <taxon>Aphelininae</taxon>
        <taxon>Eretmocerus</taxon>
    </lineage>
</organism>
<proteinExistence type="predicted"/>
<sequence length="159" mass="17396">MLSLPGCFIARTVDTLAEVLHVRERRPGPNFCTRALLGRSGNRDNPPGGHPGSATLRFNDKLTSVHQNTTCSAHGSATKRTSSYCVTASAPIGGATVPRRLQMRGRLEEVLEKMILMLLEIDLEFKLTNQEPLSRERSSGCCGSRFEIGDGFFEELDCG</sequence>
<gene>
    <name evidence="1" type="ORF">QAD02_017020</name>
</gene>
<dbReference type="EMBL" id="CM056742">
    <property type="protein sequence ID" value="KAJ8681233.1"/>
    <property type="molecule type" value="Genomic_DNA"/>
</dbReference>
<evidence type="ECO:0000313" key="1">
    <source>
        <dbReference type="EMBL" id="KAJ8681233.1"/>
    </source>
</evidence>
<reference evidence="1" key="1">
    <citation type="submission" date="2023-04" db="EMBL/GenBank/DDBJ databases">
        <title>A chromosome-level genome assembly of the parasitoid wasp Eretmocerus hayati.</title>
        <authorList>
            <person name="Zhong Y."/>
            <person name="Liu S."/>
            <person name="Liu Y."/>
        </authorList>
    </citation>
    <scope>NUCLEOTIDE SEQUENCE</scope>
    <source>
        <strain evidence="1">ZJU_SS_LIU_2023</strain>
    </source>
</reference>
<name>A0ACC2PCS4_9HYME</name>
<dbReference type="Proteomes" id="UP001239111">
    <property type="component" value="Chromosome 2"/>
</dbReference>
<comment type="caution">
    <text evidence="1">The sequence shown here is derived from an EMBL/GenBank/DDBJ whole genome shotgun (WGS) entry which is preliminary data.</text>
</comment>
<evidence type="ECO:0000313" key="2">
    <source>
        <dbReference type="Proteomes" id="UP001239111"/>
    </source>
</evidence>